<dbReference type="GeneTree" id="ENSGT00940000155627"/>
<feature type="compositionally biased region" description="Low complexity" evidence="2">
    <location>
        <begin position="121"/>
        <end position="133"/>
    </location>
</feature>
<reference evidence="3" key="3">
    <citation type="submission" date="2025-09" db="UniProtKB">
        <authorList>
            <consortium name="Ensembl"/>
        </authorList>
    </citation>
    <scope>IDENTIFICATION</scope>
</reference>
<reference evidence="3 4" key="1">
    <citation type="journal article" date="2010" name="PLoS Biol.">
        <title>Multi-platform next-generation sequencing of the domestic turkey (Meleagris gallopavo): genome assembly and analysis.</title>
        <authorList>
            <person name="Dalloul R.A."/>
            <person name="Long J.A."/>
            <person name="Zimin A.V."/>
            <person name="Aslam L."/>
            <person name="Beal K."/>
            <person name="Blomberg L.A."/>
            <person name="Bouffard P."/>
            <person name="Burt D.W."/>
            <person name="Crasta O."/>
            <person name="Crooijmans R.P."/>
            <person name="Cooper K."/>
            <person name="Coulombe R.A."/>
            <person name="De S."/>
            <person name="Delany M.E."/>
            <person name="Dodgson J.B."/>
            <person name="Dong J.J."/>
            <person name="Evans C."/>
            <person name="Frederickson K.M."/>
            <person name="Flicek P."/>
            <person name="Florea L."/>
            <person name="Folkerts O."/>
            <person name="Groenen M.A."/>
            <person name="Harkins T.T."/>
            <person name="Herrero J."/>
            <person name="Hoffmann S."/>
            <person name="Megens H.J."/>
            <person name="Jiang A."/>
            <person name="de Jong P."/>
            <person name="Kaiser P."/>
            <person name="Kim H."/>
            <person name="Kim K.W."/>
            <person name="Kim S."/>
            <person name="Langenberger D."/>
            <person name="Lee M.K."/>
            <person name="Lee T."/>
            <person name="Mane S."/>
            <person name="Marcais G."/>
            <person name="Marz M."/>
            <person name="McElroy A.P."/>
            <person name="Modise T."/>
            <person name="Nefedov M."/>
            <person name="Notredame C."/>
            <person name="Paton I.R."/>
            <person name="Payne W.S."/>
            <person name="Pertea G."/>
            <person name="Prickett D."/>
            <person name="Puiu D."/>
            <person name="Qioa D."/>
            <person name="Raineri E."/>
            <person name="Ruffier M."/>
            <person name="Salzberg S.L."/>
            <person name="Schatz M.C."/>
            <person name="Scheuring C."/>
            <person name="Schmidt C.J."/>
            <person name="Schroeder S."/>
            <person name="Searle S.M."/>
            <person name="Smith E.J."/>
            <person name="Smith J."/>
            <person name="Sonstegard T.S."/>
            <person name="Stadler P.F."/>
            <person name="Tafer H."/>
            <person name="Tu Z.J."/>
            <person name="Van Tassell C.P."/>
            <person name="Vilella A.J."/>
            <person name="Williams K.P."/>
            <person name="Yorke J.A."/>
            <person name="Zhang L."/>
            <person name="Zhang H.B."/>
            <person name="Zhang X."/>
            <person name="Zhang Y."/>
            <person name="Reed K.M."/>
        </authorList>
    </citation>
    <scope>NUCLEOTIDE SEQUENCE [LARGE SCALE GENOMIC DNA]</scope>
</reference>
<dbReference type="GO" id="GO:0000398">
    <property type="term" value="P:mRNA splicing, via spliceosome"/>
    <property type="evidence" value="ECO:0007669"/>
    <property type="project" value="TreeGrafter"/>
</dbReference>
<dbReference type="Proteomes" id="UP000001645">
    <property type="component" value="Chromosome 1"/>
</dbReference>
<dbReference type="Ensembl" id="ENSMGAT00000017045.3">
    <property type="protein sequence ID" value="ENSMGAP00000016073.3"/>
    <property type="gene ID" value="ENSMGAG00000015157.3"/>
</dbReference>
<proteinExistence type="inferred from homology"/>
<feature type="compositionally biased region" description="Basic and acidic residues" evidence="2">
    <location>
        <begin position="75"/>
        <end position="87"/>
    </location>
</feature>
<feature type="region of interest" description="Disordered" evidence="2">
    <location>
        <begin position="280"/>
        <end position="517"/>
    </location>
</feature>
<dbReference type="AlphaFoldDB" id="G1NQI1"/>
<feature type="compositionally biased region" description="Basic and acidic residues" evidence="2">
    <location>
        <begin position="339"/>
        <end position="400"/>
    </location>
</feature>
<dbReference type="GO" id="GO:0071014">
    <property type="term" value="C:post-mRNA release spliceosomal complex"/>
    <property type="evidence" value="ECO:0007669"/>
    <property type="project" value="TreeGrafter"/>
</dbReference>
<feature type="compositionally biased region" description="Polar residues" evidence="2">
    <location>
        <begin position="488"/>
        <end position="503"/>
    </location>
</feature>
<feature type="compositionally biased region" description="Low complexity" evidence="2">
    <location>
        <begin position="414"/>
        <end position="429"/>
    </location>
</feature>
<feature type="compositionally biased region" description="Basic and acidic residues" evidence="2">
    <location>
        <begin position="445"/>
        <end position="483"/>
    </location>
</feature>
<dbReference type="PANTHER" id="PTHR12072:SF5">
    <property type="entry name" value="CWF19-LIKE PROTEIN 2"/>
    <property type="match status" value="1"/>
</dbReference>
<feature type="region of interest" description="Disordered" evidence="2">
    <location>
        <begin position="54"/>
        <end position="163"/>
    </location>
</feature>
<feature type="compositionally biased region" description="Basic and acidic residues" evidence="2">
    <location>
        <begin position="152"/>
        <end position="163"/>
    </location>
</feature>
<feature type="compositionally biased region" description="Basic residues" evidence="2">
    <location>
        <begin position="88"/>
        <end position="113"/>
    </location>
</feature>
<accession>G1NQI1</accession>
<dbReference type="Bgee" id="ENSMGAG00000015157">
    <property type="expression patterns" value="Expressed in spleen and 18 other cell types or tissues"/>
</dbReference>
<evidence type="ECO:0000313" key="3">
    <source>
        <dbReference type="Ensembl" id="ENSMGAP00000016073.3"/>
    </source>
</evidence>
<evidence type="ECO:0000313" key="4">
    <source>
        <dbReference type="Proteomes" id="UP000001645"/>
    </source>
</evidence>
<evidence type="ECO:0000256" key="1">
    <source>
        <dbReference type="ARBA" id="ARBA00006795"/>
    </source>
</evidence>
<dbReference type="PANTHER" id="PTHR12072">
    <property type="entry name" value="CWF19, CELL CYCLE CONTROL PROTEIN"/>
    <property type="match status" value="1"/>
</dbReference>
<feature type="compositionally biased region" description="Basic and acidic residues" evidence="2">
    <location>
        <begin position="280"/>
        <end position="323"/>
    </location>
</feature>
<feature type="compositionally biased region" description="Basic and acidic residues" evidence="2">
    <location>
        <begin position="505"/>
        <end position="517"/>
    </location>
</feature>
<keyword evidence="4" id="KW-1185">Reference proteome</keyword>
<evidence type="ECO:0000256" key="2">
    <source>
        <dbReference type="SAM" id="MobiDB-lite"/>
    </source>
</evidence>
<comment type="similarity">
    <text evidence="1">Belongs to the CWF19 family.</text>
</comment>
<reference evidence="3" key="2">
    <citation type="submission" date="2025-08" db="UniProtKB">
        <authorList>
            <consortium name="Ensembl"/>
        </authorList>
    </citation>
    <scope>IDENTIFICATION</scope>
</reference>
<protein>
    <submittedName>
        <fullName evidence="3">Uncharacterized protein</fullName>
    </submittedName>
</protein>
<feature type="compositionally biased region" description="Basic and acidic residues" evidence="2">
    <location>
        <begin position="54"/>
        <end position="68"/>
    </location>
</feature>
<gene>
    <name evidence="3" type="primary">LOC100542004</name>
</gene>
<dbReference type="HOGENOM" id="CLU_015540_0_0_1"/>
<dbReference type="InParanoid" id="G1NQI1"/>
<feature type="region of interest" description="Disordered" evidence="2">
    <location>
        <begin position="209"/>
        <end position="229"/>
    </location>
</feature>
<organism evidence="3 4">
    <name type="scientific">Meleagris gallopavo</name>
    <name type="common">Wild turkey</name>
    <dbReference type="NCBI Taxonomy" id="9103"/>
    <lineage>
        <taxon>Eukaryota</taxon>
        <taxon>Metazoa</taxon>
        <taxon>Chordata</taxon>
        <taxon>Craniata</taxon>
        <taxon>Vertebrata</taxon>
        <taxon>Euteleostomi</taxon>
        <taxon>Archelosauria</taxon>
        <taxon>Archosauria</taxon>
        <taxon>Dinosauria</taxon>
        <taxon>Saurischia</taxon>
        <taxon>Theropoda</taxon>
        <taxon>Coelurosauria</taxon>
        <taxon>Aves</taxon>
        <taxon>Neognathae</taxon>
        <taxon>Galloanserae</taxon>
        <taxon>Galliformes</taxon>
        <taxon>Phasianidae</taxon>
        <taxon>Meleagridinae</taxon>
        <taxon>Meleagris</taxon>
    </lineage>
</organism>
<dbReference type="InterPro" id="IPR040194">
    <property type="entry name" value="Cwf19-like"/>
</dbReference>
<sequence length="575" mass="66786">MVTTHVDKERVRYFQDDDSMSLQDLVKNEKMRTAEDQNALFMRMASKAKIDYEKEERRKLQKRLRGEDTWMLPDVNERVEQLEEEHSGKKKKKKDKHSKKSKKEKKKNKKQKSEKKDDVDGSSSDSSVEWVESNASQSDNTEKAWKVSKQSDAAKEPSVQREEWMNLDFMSLKTMSLASVKGEREKDKILERQKAREIEQAVLSERELNPYWKDGGTGLPPEEDPSASVKKVTVIEDAGLSWLRKSYQRMKEQAEREKRNIEEIVAERYGSMEAFQSRLEEAEKVAPKKENDYRSGRWKKHDYSENEKKEHRMKNETRHEDGRNMSGGHTREKHGKGWTPEDRGYNRDGTRADQERGHSSRDSELRGYSSKIEKHLDEKRSKEKSVSLSDIKHKFLKPSEDDLSSYSASGDYRSQGSSSKLPLQSSLSSRFQKPSEDTPLWNKTHTQENNERSVSDQKSLDTAAKSHCERTQSFEKEKSREEYPTSIPEKQQMSSDSVTSCSWHPSEDEPPRVLSEDEMNKLGARIVKAELMGNMELASKLQAELDSARKLKETQKQIPGKSRREVRGKYSFFSF</sequence>
<name>G1NQI1_MELGA</name>